<gene>
    <name evidence="1" type="ORF">BV25DRAFT_1917502</name>
</gene>
<reference evidence="1" key="2">
    <citation type="journal article" date="2022" name="New Phytol.">
        <title>Evolutionary transition to the ectomycorrhizal habit in the genomes of a hyperdiverse lineage of mushroom-forming fungi.</title>
        <authorList>
            <person name="Looney B."/>
            <person name="Miyauchi S."/>
            <person name="Morin E."/>
            <person name="Drula E."/>
            <person name="Courty P.E."/>
            <person name="Kohler A."/>
            <person name="Kuo A."/>
            <person name="LaButti K."/>
            <person name="Pangilinan J."/>
            <person name="Lipzen A."/>
            <person name="Riley R."/>
            <person name="Andreopoulos W."/>
            <person name="He G."/>
            <person name="Johnson J."/>
            <person name="Nolan M."/>
            <person name="Tritt A."/>
            <person name="Barry K.W."/>
            <person name="Grigoriev I.V."/>
            <person name="Nagy L.G."/>
            <person name="Hibbett D."/>
            <person name="Henrissat B."/>
            <person name="Matheny P.B."/>
            <person name="Labbe J."/>
            <person name="Martin F.M."/>
        </authorList>
    </citation>
    <scope>NUCLEOTIDE SEQUENCE</scope>
    <source>
        <strain evidence="1">HHB10654</strain>
    </source>
</reference>
<accession>A0ACB8SVP8</accession>
<reference evidence="1" key="1">
    <citation type="submission" date="2021-03" db="EMBL/GenBank/DDBJ databases">
        <authorList>
            <consortium name="DOE Joint Genome Institute"/>
            <person name="Ahrendt S."/>
            <person name="Looney B.P."/>
            <person name="Miyauchi S."/>
            <person name="Morin E."/>
            <person name="Drula E."/>
            <person name="Courty P.E."/>
            <person name="Chicoki N."/>
            <person name="Fauchery L."/>
            <person name="Kohler A."/>
            <person name="Kuo A."/>
            <person name="Labutti K."/>
            <person name="Pangilinan J."/>
            <person name="Lipzen A."/>
            <person name="Riley R."/>
            <person name="Andreopoulos W."/>
            <person name="He G."/>
            <person name="Johnson J."/>
            <person name="Barry K.W."/>
            <person name="Grigoriev I.V."/>
            <person name="Nagy L."/>
            <person name="Hibbett D."/>
            <person name="Henrissat B."/>
            <person name="Matheny P.B."/>
            <person name="Labbe J."/>
            <person name="Martin F."/>
        </authorList>
    </citation>
    <scope>NUCLEOTIDE SEQUENCE</scope>
    <source>
        <strain evidence="1">HHB10654</strain>
    </source>
</reference>
<keyword evidence="2" id="KW-1185">Reference proteome</keyword>
<proteinExistence type="predicted"/>
<dbReference type="Proteomes" id="UP000814140">
    <property type="component" value="Unassembled WGS sequence"/>
</dbReference>
<evidence type="ECO:0000313" key="2">
    <source>
        <dbReference type="Proteomes" id="UP000814140"/>
    </source>
</evidence>
<sequence length="1045" mass="110684">MAFFSSSGSDIDEQRLKRSPSFDRVHGRSRRPSGGITPALPSAPASRSVSVHSAAADRRQPSSAQKSLPKPMQSAPTLVLNTLQFPQHPRAVSQHSSISNGGPSRSSGSPSPRKTSPSIPQDQSLDTNLRPNHLASSLSLSPGSTQPNELRQLPPPPEQHPPKLYGTSTGLQSGSLSDSGTRGRPLRLGDHSPTSISRVTAHLSPLDARHPSPTSPGTRSSGTVSDGASSDRAASPLLASRLDVKRLLSKPAAPSRASTISITSDSDSPAGACFVRKPSVIRGDSAERWPSRETRDTSTRSIIASAEYALTSQTRSRTMSALAVPTSKDSSPASSSKEKEKRPRNVLRKSSAGAVRAGLSSAPPATATIPEARNSKETRNSSPSTPSPIVNSYAALLPDLSMQRSPRRLSPGSAPVTRTSSGSRSPQPSPTPVPKLTPAGAIALAYKEQDVRRERLAAAARSEDLPREKSLPPRPLQDGPGNSPDDDANAPYYTVFGSTSGRVVAVGSPEDTVWSYVGDFDRKTTGSASGSASAPTSVRQSLTRKVSGRFRRTKTVTPGADASVHKRGRPSLQERRSISLPKEPRKSLRVSIDGFVDVEADLSADRSGSSGKRAESSKSTPDGSPQDGRWAKGKEKEREEESSPGGKLWKLVKRISTGGLRDRYQSGPSEPPPPVPAIPKDLLPLPTRMTLEVHTPTSSMLKDGGGAMGRFMDSRMSMSAVRPSTAPAQESPTLEIPRRSLASSSKPNSGKSGRPSTSPSPQSSSDLASQFFHKSHSPRSSSSSYGEELPPLPSRFPKQHNFSPQEPSHRPDRKAESAGMKSPQSGRTHSKSSTMDAATSPISSSQTPRRGRSSSTKSRNSPDIPMFSVSGAVNNFISRRPSLNITQDDHPSPSPRIAPPPVPTLEVLTTSSPAPPRPARSIHRPTLTPPATSPAAASFVPPTPAPAADAPDTLSLSYRSRDSIGGHSNASTARPLPPAGSPAVAQLTFRELDGSPRQVWTKQQKEDKWDDLLERSAMAGGTLHLGEGGLLSDNIRFSSYSEGLN</sequence>
<organism evidence="1 2">
    <name type="scientific">Artomyces pyxidatus</name>
    <dbReference type="NCBI Taxonomy" id="48021"/>
    <lineage>
        <taxon>Eukaryota</taxon>
        <taxon>Fungi</taxon>
        <taxon>Dikarya</taxon>
        <taxon>Basidiomycota</taxon>
        <taxon>Agaricomycotina</taxon>
        <taxon>Agaricomycetes</taxon>
        <taxon>Russulales</taxon>
        <taxon>Auriscalpiaceae</taxon>
        <taxon>Artomyces</taxon>
    </lineage>
</organism>
<name>A0ACB8SVP8_9AGAM</name>
<dbReference type="EMBL" id="MU277217">
    <property type="protein sequence ID" value="KAI0060669.1"/>
    <property type="molecule type" value="Genomic_DNA"/>
</dbReference>
<protein>
    <submittedName>
        <fullName evidence="1">Uncharacterized protein</fullName>
    </submittedName>
</protein>
<evidence type="ECO:0000313" key="1">
    <source>
        <dbReference type="EMBL" id="KAI0060669.1"/>
    </source>
</evidence>
<comment type="caution">
    <text evidence="1">The sequence shown here is derived from an EMBL/GenBank/DDBJ whole genome shotgun (WGS) entry which is preliminary data.</text>
</comment>